<evidence type="ECO:0000256" key="1">
    <source>
        <dbReference type="SAM" id="Phobius"/>
    </source>
</evidence>
<dbReference type="EMBL" id="FXYD01000004">
    <property type="protein sequence ID" value="SMX41960.1"/>
    <property type="molecule type" value="Genomic_DNA"/>
</dbReference>
<dbReference type="RefSeq" id="WP_093996996.1">
    <property type="nucleotide sequence ID" value="NZ_FXYD01000004.1"/>
</dbReference>
<feature type="signal peptide" evidence="2">
    <location>
        <begin position="1"/>
        <end position="21"/>
    </location>
</feature>
<keyword evidence="1" id="KW-0472">Membrane</keyword>
<sequence>MKIKTLVAAGALATASTTSFAGNNDAVVITPAPDFVAPAATNSPSAKYIVPIVACLIICTALGSGGGS</sequence>
<evidence type="ECO:0000313" key="4">
    <source>
        <dbReference type="Proteomes" id="UP000203464"/>
    </source>
</evidence>
<organism evidence="3 4">
    <name type="scientific">Octadecabacter ascidiaceicola</name>
    <dbReference type="NCBI Taxonomy" id="1655543"/>
    <lineage>
        <taxon>Bacteria</taxon>
        <taxon>Pseudomonadati</taxon>
        <taxon>Pseudomonadota</taxon>
        <taxon>Alphaproteobacteria</taxon>
        <taxon>Rhodobacterales</taxon>
        <taxon>Roseobacteraceae</taxon>
        <taxon>Octadecabacter</taxon>
    </lineage>
</organism>
<keyword evidence="2" id="KW-0732">Signal</keyword>
<proteinExistence type="predicted"/>
<name>A0A238KGT9_9RHOB</name>
<keyword evidence="1" id="KW-0812">Transmembrane</keyword>
<feature type="chain" id="PRO_5012059612" description="Ferrochelatase" evidence="2">
    <location>
        <begin position="22"/>
        <end position="68"/>
    </location>
</feature>
<keyword evidence="4" id="KW-1185">Reference proteome</keyword>
<protein>
    <recommendedName>
        <fullName evidence="5">Ferrochelatase</fullName>
    </recommendedName>
</protein>
<feature type="transmembrane region" description="Helical" evidence="1">
    <location>
        <begin position="45"/>
        <end position="63"/>
    </location>
</feature>
<accession>A0A238KGT9</accession>
<dbReference type="AlphaFoldDB" id="A0A238KGT9"/>
<dbReference type="Proteomes" id="UP000203464">
    <property type="component" value="Unassembled WGS sequence"/>
</dbReference>
<evidence type="ECO:0000313" key="3">
    <source>
        <dbReference type="EMBL" id="SMX41960.1"/>
    </source>
</evidence>
<evidence type="ECO:0000256" key="2">
    <source>
        <dbReference type="SAM" id="SignalP"/>
    </source>
</evidence>
<evidence type="ECO:0008006" key="5">
    <source>
        <dbReference type="Google" id="ProtNLM"/>
    </source>
</evidence>
<keyword evidence="1" id="KW-1133">Transmembrane helix</keyword>
<reference evidence="4" key="1">
    <citation type="submission" date="2017-05" db="EMBL/GenBank/DDBJ databases">
        <authorList>
            <person name="Rodrigo-Torres L."/>
            <person name="Arahal R. D."/>
            <person name="Lucena T."/>
        </authorList>
    </citation>
    <scope>NUCLEOTIDE SEQUENCE [LARGE SCALE GENOMIC DNA]</scope>
    <source>
        <strain evidence="4">CECT 8868</strain>
    </source>
</reference>
<gene>
    <name evidence="3" type="ORF">OCA8868_02621</name>
</gene>